<keyword evidence="6 7" id="KW-0472">Membrane</keyword>
<evidence type="ECO:0000313" key="9">
    <source>
        <dbReference type="EMBL" id="MFD1833732.1"/>
    </source>
</evidence>
<dbReference type="InterPro" id="IPR043429">
    <property type="entry name" value="ArtM/GltK/GlnP/TcyL/YhdX-like"/>
</dbReference>
<dbReference type="InterPro" id="IPR010065">
    <property type="entry name" value="AA_ABC_transptr_permease_3TM"/>
</dbReference>
<evidence type="ECO:0000256" key="3">
    <source>
        <dbReference type="ARBA" id="ARBA00022475"/>
    </source>
</evidence>
<keyword evidence="10" id="KW-1185">Reference proteome</keyword>
<name>A0ABW4PTX3_9MICO</name>
<dbReference type="CDD" id="cd06261">
    <property type="entry name" value="TM_PBP2"/>
    <property type="match status" value="1"/>
</dbReference>
<proteinExistence type="inferred from homology"/>
<evidence type="ECO:0000256" key="6">
    <source>
        <dbReference type="ARBA" id="ARBA00023136"/>
    </source>
</evidence>
<dbReference type="PROSITE" id="PS50928">
    <property type="entry name" value="ABC_TM1"/>
    <property type="match status" value="1"/>
</dbReference>
<comment type="similarity">
    <text evidence="7">Belongs to the binding-protein-dependent transport system permease family.</text>
</comment>
<evidence type="ECO:0000259" key="8">
    <source>
        <dbReference type="PROSITE" id="PS50928"/>
    </source>
</evidence>
<dbReference type="Gene3D" id="1.10.3720.10">
    <property type="entry name" value="MetI-like"/>
    <property type="match status" value="1"/>
</dbReference>
<keyword evidence="3" id="KW-1003">Cell membrane</keyword>
<evidence type="ECO:0000256" key="1">
    <source>
        <dbReference type="ARBA" id="ARBA00004651"/>
    </source>
</evidence>
<keyword evidence="4 7" id="KW-0812">Transmembrane</keyword>
<feature type="transmembrane region" description="Helical" evidence="7">
    <location>
        <begin position="21"/>
        <end position="43"/>
    </location>
</feature>
<evidence type="ECO:0000256" key="4">
    <source>
        <dbReference type="ARBA" id="ARBA00022692"/>
    </source>
</evidence>
<dbReference type="EMBL" id="JBHUFL010000001">
    <property type="protein sequence ID" value="MFD1833732.1"/>
    <property type="molecule type" value="Genomic_DNA"/>
</dbReference>
<evidence type="ECO:0000256" key="7">
    <source>
        <dbReference type="RuleBase" id="RU363032"/>
    </source>
</evidence>
<evidence type="ECO:0000313" key="10">
    <source>
        <dbReference type="Proteomes" id="UP001597280"/>
    </source>
</evidence>
<evidence type="ECO:0000256" key="5">
    <source>
        <dbReference type="ARBA" id="ARBA00022989"/>
    </source>
</evidence>
<dbReference type="PANTHER" id="PTHR30614">
    <property type="entry name" value="MEMBRANE COMPONENT OF AMINO ACID ABC TRANSPORTER"/>
    <property type="match status" value="1"/>
</dbReference>
<dbReference type="InterPro" id="IPR035906">
    <property type="entry name" value="MetI-like_sf"/>
</dbReference>
<keyword evidence="2 7" id="KW-0813">Transport</keyword>
<keyword evidence="5 7" id="KW-1133">Transmembrane helix</keyword>
<dbReference type="RefSeq" id="WP_343903389.1">
    <property type="nucleotide sequence ID" value="NZ_BAAAIS010000001.1"/>
</dbReference>
<feature type="transmembrane region" description="Helical" evidence="7">
    <location>
        <begin position="241"/>
        <end position="265"/>
    </location>
</feature>
<dbReference type="InterPro" id="IPR000515">
    <property type="entry name" value="MetI-like"/>
</dbReference>
<dbReference type="NCBIfam" id="TIGR01726">
    <property type="entry name" value="HEQRo_perm_3TM"/>
    <property type="match status" value="1"/>
</dbReference>
<protein>
    <submittedName>
        <fullName evidence="9">Amino acid ABC transporter permease</fullName>
    </submittedName>
</protein>
<accession>A0ABW4PTX3</accession>
<sequence>MSSGPVLYDVAGPAERRRSRIISVVLTVVVLAAAAVAVSRLAANGVFDDRWRVLWDVPMNFAGYETKHVWQAVFRGLGATLLAAVIALPLAAVLAVVLVSLRTSHLLPVRWLAIGVIEVCRGLPVVLMMFFAILVIPGSTPLMAVVFGLVMYNAAVFAEILRAGIAALPRGQTEAAESLGMGPALTYRDVQLPQAVRMMLPSLIAQGVVLVKDSSLGYIVSYAELLRSISRVADALTNASYLLPLLTVGAAVYVTLNVLLSRLAVWAQRRSGRRRRAPVVVGTPTVEV</sequence>
<reference evidence="10" key="1">
    <citation type="journal article" date="2019" name="Int. J. Syst. Evol. Microbiol.">
        <title>The Global Catalogue of Microorganisms (GCM) 10K type strain sequencing project: providing services to taxonomists for standard genome sequencing and annotation.</title>
        <authorList>
            <consortium name="The Broad Institute Genomics Platform"/>
            <consortium name="The Broad Institute Genome Sequencing Center for Infectious Disease"/>
            <person name="Wu L."/>
            <person name="Ma J."/>
        </authorList>
    </citation>
    <scope>NUCLEOTIDE SEQUENCE [LARGE SCALE GENOMIC DNA]</scope>
    <source>
        <strain evidence="10">JCM 11650</strain>
    </source>
</reference>
<dbReference type="PANTHER" id="PTHR30614:SF21">
    <property type="entry name" value="AMINO ACID ABC TRANSPORTER PERMEASE"/>
    <property type="match status" value="1"/>
</dbReference>
<feature type="transmembrane region" description="Helical" evidence="7">
    <location>
        <begin position="111"/>
        <end position="136"/>
    </location>
</feature>
<dbReference type="SUPFAM" id="SSF161098">
    <property type="entry name" value="MetI-like"/>
    <property type="match status" value="1"/>
</dbReference>
<comment type="subcellular location">
    <subcellularLocation>
        <location evidence="1 7">Cell membrane</location>
        <topology evidence="1 7">Multi-pass membrane protein</topology>
    </subcellularLocation>
</comment>
<evidence type="ECO:0000256" key="2">
    <source>
        <dbReference type="ARBA" id="ARBA00022448"/>
    </source>
</evidence>
<dbReference type="Pfam" id="PF00528">
    <property type="entry name" value="BPD_transp_1"/>
    <property type="match status" value="1"/>
</dbReference>
<dbReference type="Proteomes" id="UP001597280">
    <property type="component" value="Unassembled WGS sequence"/>
</dbReference>
<feature type="transmembrane region" description="Helical" evidence="7">
    <location>
        <begin position="77"/>
        <end position="99"/>
    </location>
</feature>
<gene>
    <name evidence="9" type="ORF">ACFSDA_01470</name>
</gene>
<feature type="domain" description="ABC transmembrane type-1" evidence="8">
    <location>
        <begin position="77"/>
        <end position="264"/>
    </location>
</feature>
<comment type="caution">
    <text evidence="9">The sequence shown here is derived from an EMBL/GenBank/DDBJ whole genome shotgun (WGS) entry which is preliminary data.</text>
</comment>
<organism evidence="9 10">
    <name type="scientific">Brachybacterium rhamnosum</name>
    <dbReference type="NCBI Taxonomy" id="173361"/>
    <lineage>
        <taxon>Bacteria</taxon>
        <taxon>Bacillati</taxon>
        <taxon>Actinomycetota</taxon>
        <taxon>Actinomycetes</taxon>
        <taxon>Micrococcales</taxon>
        <taxon>Dermabacteraceae</taxon>
        <taxon>Brachybacterium</taxon>
    </lineage>
</organism>